<accession>A0A8K0R4V7</accession>
<evidence type="ECO:0000313" key="2">
    <source>
        <dbReference type="Proteomes" id="UP000813461"/>
    </source>
</evidence>
<comment type="caution">
    <text evidence="1">The sequence shown here is derived from an EMBL/GenBank/DDBJ whole genome shotgun (WGS) entry which is preliminary data.</text>
</comment>
<protein>
    <submittedName>
        <fullName evidence="1">Uncharacterized protein</fullName>
    </submittedName>
</protein>
<name>A0A8K0R4V7_9PLEO</name>
<dbReference type="PANTHER" id="PTHR42085:SF2">
    <property type="entry name" value="F-BOX DOMAIN-CONTAINING PROTEIN"/>
    <property type="match status" value="1"/>
</dbReference>
<dbReference type="Proteomes" id="UP000813461">
    <property type="component" value="Unassembled WGS sequence"/>
</dbReference>
<dbReference type="InterPro" id="IPR038883">
    <property type="entry name" value="AN11006-like"/>
</dbReference>
<reference evidence="1" key="1">
    <citation type="journal article" date="2021" name="Nat. Commun.">
        <title>Genetic determinants of endophytism in the Arabidopsis root mycobiome.</title>
        <authorList>
            <person name="Mesny F."/>
            <person name="Miyauchi S."/>
            <person name="Thiergart T."/>
            <person name="Pickel B."/>
            <person name="Atanasova L."/>
            <person name="Karlsson M."/>
            <person name="Huettel B."/>
            <person name="Barry K.W."/>
            <person name="Haridas S."/>
            <person name="Chen C."/>
            <person name="Bauer D."/>
            <person name="Andreopoulos W."/>
            <person name="Pangilinan J."/>
            <person name="LaButti K."/>
            <person name="Riley R."/>
            <person name="Lipzen A."/>
            <person name="Clum A."/>
            <person name="Drula E."/>
            <person name="Henrissat B."/>
            <person name="Kohler A."/>
            <person name="Grigoriev I.V."/>
            <person name="Martin F.M."/>
            <person name="Hacquard S."/>
        </authorList>
    </citation>
    <scope>NUCLEOTIDE SEQUENCE</scope>
    <source>
        <strain evidence="1">MPI-SDFR-AT-0120</strain>
    </source>
</reference>
<dbReference type="OrthoDB" id="3801356at2759"/>
<sequence length="313" mass="35795">MDGASHGSQKVPPVHFPFLSLPAEVRNKVYGLLYEFYDPLHIVAADYEPGKSVIHRAVDADDLDIKLLLVSRKIYEEASSILYKHNTFTFVRTYSVATDKNEINHDFLTRVAVPWIRDLGSRAQLLRRFCIDLGVLCPPRCVSSDMSQGIRTYDVNHLRESDDINIGPLICALWKDNLAIALTVRHSMDGAYEMWLSSRGDSTADLPDISMLNWFIPAIFQDKSQVLRKYIRTIGIVRVFMREASGKGLVEFPVAPKPLALEYIWGEQLSTSHNWSFITTSVDKTLQLRHRPRYPLLGLPRRTLDLIEVYAYR</sequence>
<gene>
    <name evidence="1" type="ORF">FB567DRAFT_74811</name>
</gene>
<dbReference type="EMBL" id="JAGMVJ010000011">
    <property type="protein sequence ID" value="KAH7086597.1"/>
    <property type="molecule type" value="Genomic_DNA"/>
</dbReference>
<keyword evidence="2" id="KW-1185">Reference proteome</keyword>
<proteinExistence type="predicted"/>
<evidence type="ECO:0000313" key="1">
    <source>
        <dbReference type="EMBL" id="KAH7086597.1"/>
    </source>
</evidence>
<organism evidence="1 2">
    <name type="scientific">Paraphoma chrysanthemicola</name>
    <dbReference type="NCBI Taxonomy" id="798071"/>
    <lineage>
        <taxon>Eukaryota</taxon>
        <taxon>Fungi</taxon>
        <taxon>Dikarya</taxon>
        <taxon>Ascomycota</taxon>
        <taxon>Pezizomycotina</taxon>
        <taxon>Dothideomycetes</taxon>
        <taxon>Pleosporomycetidae</taxon>
        <taxon>Pleosporales</taxon>
        <taxon>Pleosporineae</taxon>
        <taxon>Phaeosphaeriaceae</taxon>
        <taxon>Paraphoma</taxon>
    </lineage>
</organism>
<dbReference type="PANTHER" id="PTHR42085">
    <property type="entry name" value="F-BOX DOMAIN-CONTAINING PROTEIN"/>
    <property type="match status" value="1"/>
</dbReference>
<dbReference type="AlphaFoldDB" id="A0A8K0R4V7"/>